<gene>
    <name evidence="1" type="ORF">HanXRQr2_Chr03g0116651</name>
</gene>
<reference evidence="1" key="1">
    <citation type="journal article" date="2017" name="Nature">
        <title>The sunflower genome provides insights into oil metabolism, flowering and Asterid evolution.</title>
        <authorList>
            <person name="Badouin H."/>
            <person name="Gouzy J."/>
            <person name="Grassa C.J."/>
            <person name="Murat F."/>
            <person name="Staton S.E."/>
            <person name="Cottret L."/>
            <person name="Lelandais-Briere C."/>
            <person name="Owens G.L."/>
            <person name="Carrere S."/>
            <person name="Mayjonade B."/>
            <person name="Legrand L."/>
            <person name="Gill N."/>
            <person name="Kane N.C."/>
            <person name="Bowers J.E."/>
            <person name="Hubner S."/>
            <person name="Bellec A."/>
            <person name="Berard A."/>
            <person name="Berges H."/>
            <person name="Blanchet N."/>
            <person name="Boniface M.C."/>
            <person name="Brunel D."/>
            <person name="Catrice O."/>
            <person name="Chaidir N."/>
            <person name="Claudel C."/>
            <person name="Donnadieu C."/>
            <person name="Faraut T."/>
            <person name="Fievet G."/>
            <person name="Helmstetter N."/>
            <person name="King M."/>
            <person name="Knapp S.J."/>
            <person name="Lai Z."/>
            <person name="Le Paslier M.C."/>
            <person name="Lippi Y."/>
            <person name="Lorenzon L."/>
            <person name="Mandel J.R."/>
            <person name="Marage G."/>
            <person name="Marchand G."/>
            <person name="Marquand E."/>
            <person name="Bret-Mestries E."/>
            <person name="Morien E."/>
            <person name="Nambeesan S."/>
            <person name="Nguyen T."/>
            <person name="Pegot-Espagnet P."/>
            <person name="Pouilly N."/>
            <person name="Raftis F."/>
            <person name="Sallet E."/>
            <person name="Schiex T."/>
            <person name="Thomas J."/>
            <person name="Vandecasteele C."/>
            <person name="Vares D."/>
            <person name="Vear F."/>
            <person name="Vautrin S."/>
            <person name="Crespi M."/>
            <person name="Mangin B."/>
            <person name="Burke J.M."/>
            <person name="Salse J."/>
            <person name="Munos S."/>
            <person name="Vincourt P."/>
            <person name="Rieseberg L.H."/>
            <person name="Langlade N.B."/>
        </authorList>
    </citation>
    <scope>NUCLEOTIDE SEQUENCE</scope>
    <source>
        <tissue evidence="1">Leaves</tissue>
    </source>
</reference>
<evidence type="ECO:0000313" key="1">
    <source>
        <dbReference type="EMBL" id="KAF5814924.1"/>
    </source>
</evidence>
<name>A0A9K3NWE5_HELAN</name>
<evidence type="ECO:0000313" key="2">
    <source>
        <dbReference type="Proteomes" id="UP000215914"/>
    </source>
</evidence>
<protein>
    <submittedName>
        <fullName evidence="1">Uncharacterized protein</fullName>
    </submittedName>
</protein>
<proteinExistence type="predicted"/>
<comment type="caution">
    <text evidence="1">The sequence shown here is derived from an EMBL/GenBank/DDBJ whole genome shotgun (WGS) entry which is preliminary data.</text>
</comment>
<sequence>MCDLDLIAQLLNKVTSLTEQNQGEFISLEHASRRLGQSVGIPGRDKSFG</sequence>
<dbReference type="Proteomes" id="UP000215914">
    <property type="component" value="Unassembled WGS sequence"/>
</dbReference>
<keyword evidence="2" id="KW-1185">Reference proteome</keyword>
<dbReference type="AlphaFoldDB" id="A0A9K3NWE5"/>
<accession>A0A9K3NWE5</accession>
<dbReference type="Gramene" id="mRNA:HanXRQr2_Chr03g0116651">
    <property type="protein sequence ID" value="mRNA:HanXRQr2_Chr03g0116651"/>
    <property type="gene ID" value="HanXRQr2_Chr03g0116651"/>
</dbReference>
<dbReference type="EMBL" id="MNCJ02000318">
    <property type="protein sequence ID" value="KAF5814924.1"/>
    <property type="molecule type" value="Genomic_DNA"/>
</dbReference>
<organism evidence="1 2">
    <name type="scientific">Helianthus annuus</name>
    <name type="common">Common sunflower</name>
    <dbReference type="NCBI Taxonomy" id="4232"/>
    <lineage>
        <taxon>Eukaryota</taxon>
        <taxon>Viridiplantae</taxon>
        <taxon>Streptophyta</taxon>
        <taxon>Embryophyta</taxon>
        <taxon>Tracheophyta</taxon>
        <taxon>Spermatophyta</taxon>
        <taxon>Magnoliopsida</taxon>
        <taxon>eudicotyledons</taxon>
        <taxon>Gunneridae</taxon>
        <taxon>Pentapetalae</taxon>
        <taxon>asterids</taxon>
        <taxon>campanulids</taxon>
        <taxon>Asterales</taxon>
        <taxon>Asteraceae</taxon>
        <taxon>Asteroideae</taxon>
        <taxon>Heliantheae alliance</taxon>
        <taxon>Heliantheae</taxon>
        <taxon>Helianthus</taxon>
    </lineage>
</organism>
<reference evidence="1" key="2">
    <citation type="submission" date="2020-06" db="EMBL/GenBank/DDBJ databases">
        <title>Helianthus annuus Genome sequencing and assembly Release 2.</title>
        <authorList>
            <person name="Gouzy J."/>
            <person name="Langlade N."/>
            <person name="Munos S."/>
        </authorList>
    </citation>
    <scope>NUCLEOTIDE SEQUENCE</scope>
    <source>
        <tissue evidence="1">Leaves</tissue>
    </source>
</reference>